<dbReference type="EMBL" id="NOWF01000008">
    <property type="protein sequence ID" value="OYD07022.1"/>
    <property type="molecule type" value="Genomic_DNA"/>
</dbReference>
<name>A0A235B471_9BACL</name>
<accession>A0A235B471</accession>
<organism evidence="1 2">
    <name type="scientific">Paludifilum halophilum</name>
    <dbReference type="NCBI Taxonomy" id="1642702"/>
    <lineage>
        <taxon>Bacteria</taxon>
        <taxon>Bacillati</taxon>
        <taxon>Bacillota</taxon>
        <taxon>Bacilli</taxon>
        <taxon>Bacillales</taxon>
        <taxon>Thermoactinomycetaceae</taxon>
        <taxon>Paludifilum</taxon>
    </lineage>
</organism>
<evidence type="ECO:0000313" key="1">
    <source>
        <dbReference type="EMBL" id="OYD07022.1"/>
    </source>
</evidence>
<evidence type="ECO:0008006" key="3">
    <source>
        <dbReference type="Google" id="ProtNLM"/>
    </source>
</evidence>
<sequence length="262" mass="30165">MENVLTDSQSKIFQKQGYIRFDLQSELADSGLLNHFDPLKQVFTDLPADPYARDTQRYRRYSRAVIIPWTHELHWLPNYHPRNGEPVCEYYQGAYNAEYQEEYRAFAPVPEAIKSNPLLQEMILYNFKLTFWDERILTMPIHVGVHFVKMSVDDPDSESVASPNHVHQDGEPFTFCHLIERSNVIGGINTIATPECAGKNREEIDPNLIHEEFELTSPLESYGICDRMVSHYVSGVRLGTDRDVAERSAILIDYVPTVISIT</sequence>
<comment type="caution">
    <text evidence="1">The sequence shown here is derived from an EMBL/GenBank/DDBJ whole genome shotgun (WGS) entry which is preliminary data.</text>
</comment>
<dbReference type="OrthoDB" id="6681382at2"/>
<reference evidence="1 2" key="1">
    <citation type="submission" date="2017-07" db="EMBL/GenBank/DDBJ databases">
        <title>The genome sequence of Paludifilum halophilum highlights mechanisms for microbial adaptation to high salt environemnts.</title>
        <authorList>
            <person name="Belbahri L."/>
        </authorList>
    </citation>
    <scope>NUCLEOTIDE SEQUENCE [LARGE SCALE GENOMIC DNA]</scope>
    <source>
        <strain evidence="1 2">DSM 102817</strain>
    </source>
</reference>
<gene>
    <name evidence="1" type="ORF">CHM34_13920</name>
</gene>
<dbReference type="RefSeq" id="WP_094265219.1">
    <property type="nucleotide sequence ID" value="NZ_NOWF01000008.1"/>
</dbReference>
<dbReference type="AlphaFoldDB" id="A0A235B471"/>
<dbReference type="Gene3D" id="2.60.120.620">
    <property type="entry name" value="q2cbj1_9rhob like domain"/>
    <property type="match status" value="1"/>
</dbReference>
<proteinExistence type="predicted"/>
<dbReference type="Pfam" id="PF10014">
    <property type="entry name" value="2OG-Fe_Oxy_2"/>
    <property type="match status" value="1"/>
</dbReference>
<keyword evidence="2" id="KW-1185">Reference proteome</keyword>
<protein>
    <recommendedName>
        <fullName evidence="3">2OG-Fe dioxygenase family protein</fullName>
    </recommendedName>
</protein>
<dbReference type="InterPro" id="IPR018724">
    <property type="entry name" value="2OG-Fe_dioxygenase"/>
</dbReference>
<evidence type="ECO:0000313" key="2">
    <source>
        <dbReference type="Proteomes" id="UP000215459"/>
    </source>
</evidence>
<dbReference type="GO" id="GO:0051213">
    <property type="term" value="F:dioxygenase activity"/>
    <property type="evidence" value="ECO:0007669"/>
    <property type="project" value="InterPro"/>
</dbReference>
<dbReference type="Proteomes" id="UP000215459">
    <property type="component" value="Unassembled WGS sequence"/>
</dbReference>